<reference evidence="2 3" key="1">
    <citation type="submission" date="2018-11" db="EMBL/GenBank/DDBJ databases">
        <title>Genome sequence of Saitozyma podzolica DSM 27192.</title>
        <authorList>
            <person name="Aliyu H."/>
            <person name="Gorte O."/>
            <person name="Ochsenreither K."/>
        </authorList>
    </citation>
    <scope>NUCLEOTIDE SEQUENCE [LARGE SCALE GENOMIC DNA]</scope>
    <source>
        <strain evidence="2 3">DSM 27192</strain>
    </source>
</reference>
<feature type="compositionally biased region" description="Low complexity" evidence="1">
    <location>
        <begin position="544"/>
        <end position="568"/>
    </location>
</feature>
<dbReference type="EMBL" id="RSCD01000001">
    <property type="protein sequence ID" value="RSH95192.1"/>
    <property type="molecule type" value="Genomic_DNA"/>
</dbReference>
<evidence type="ECO:0000313" key="3">
    <source>
        <dbReference type="Proteomes" id="UP000279259"/>
    </source>
</evidence>
<feature type="compositionally biased region" description="Polar residues" evidence="1">
    <location>
        <begin position="346"/>
        <end position="356"/>
    </location>
</feature>
<feature type="compositionally biased region" description="Polar residues" evidence="1">
    <location>
        <begin position="368"/>
        <end position="378"/>
    </location>
</feature>
<feature type="region of interest" description="Disordered" evidence="1">
    <location>
        <begin position="709"/>
        <end position="753"/>
    </location>
</feature>
<feature type="region of interest" description="Disordered" evidence="1">
    <location>
        <begin position="24"/>
        <end position="65"/>
    </location>
</feature>
<dbReference type="STRING" id="1890683.A0A427YVT9"/>
<feature type="compositionally biased region" description="Low complexity" evidence="1">
    <location>
        <begin position="488"/>
        <end position="500"/>
    </location>
</feature>
<dbReference type="Pfam" id="PF10384">
    <property type="entry name" value="Scm3"/>
    <property type="match status" value="1"/>
</dbReference>
<dbReference type="PANTHER" id="PTHR15992:SF5">
    <property type="entry name" value="HOLLIDAY JUNCTION RECOGNITION PROTEIN"/>
    <property type="match status" value="1"/>
</dbReference>
<dbReference type="AlphaFoldDB" id="A0A427YVT9"/>
<dbReference type="Gene3D" id="1.10.20.10">
    <property type="entry name" value="Histone, subunit A"/>
    <property type="match status" value="1"/>
</dbReference>
<dbReference type="OrthoDB" id="2420608at2759"/>
<dbReference type="GO" id="GO:0046982">
    <property type="term" value="F:protein heterodimerization activity"/>
    <property type="evidence" value="ECO:0007669"/>
    <property type="project" value="InterPro"/>
</dbReference>
<feature type="compositionally biased region" description="Low complexity" evidence="1">
    <location>
        <begin position="645"/>
        <end position="666"/>
    </location>
</feature>
<feature type="region of interest" description="Disordered" evidence="1">
    <location>
        <begin position="609"/>
        <end position="679"/>
    </location>
</feature>
<proteinExistence type="predicted"/>
<keyword evidence="3" id="KW-1185">Reference proteome</keyword>
<dbReference type="GO" id="GO:0042393">
    <property type="term" value="F:histone binding"/>
    <property type="evidence" value="ECO:0007669"/>
    <property type="project" value="InterPro"/>
</dbReference>
<dbReference type="GO" id="GO:0005634">
    <property type="term" value="C:nucleus"/>
    <property type="evidence" value="ECO:0007669"/>
    <property type="project" value="InterPro"/>
</dbReference>
<feature type="compositionally biased region" description="Polar residues" evidence="1">
    <location>
        <begin position="730"/>
        <end position="744"/>
    </location>
</feature>
<comment type="caution">
    <text evidence="2">The sequence shown here is derived from an EMBL/GenBank/DDBJ whole genome shotgun (WGS) entry which is preliminary data.</text>
</comment>
<feature type="compositionally biased region" description="Basic and acidic residues" evidence="1">
    <location>
        <begin position="176"/>
        <end position="186"/>
    </location>
</feature>
<feature type="compositionally biased region" description="Acidic residues" evidence="1">
    <location>
        <begin position="149"/>
        <end position="162"/>
    </location>
</feature>
<name>A0A427YVT9_9TREE</name>
<feature type="compositionally biased region" description="Polar residues" evidence="1">
    <location>
        <begin position="26"/>
        <end position="37"/>
    </location>
</feature>
<feature type="compositionally biased region" description="Polar residues" evidence="1">
    <location>
        <begin position="617"/>
        <end position="631"/>
    </location>
</feature>
<feature type="region of interest" description="Disordered" evidence="1">
    <location>
        <begin position="115"/>
        <end position="568"/>
    </location>
</feature>
<evidence type="ECO:0000256" key="1">
    <source>
        <dbReference type="SAM" id="MobiDB-lite"/>
    </source>
</evidence>
<feature type="compositionally biased region" description="Low complexity" evidence="1">
    <location>
        <begin position="712"/>
        <end position="727"/>
    </location>
</feature>
<feature type="compositionally biased region" description="Polar residues" evidence="1">
    <location>
        <begin position="464"/>
        <end position="474"/>
    </location>
</feature>
<gene>
    <name evidence="2" type="ORF">EHS25_000278</name>
</gene>
<dbReference type="PANTHER" id="PTHR15992">
    <property type="entry name" value="HOLLIDAY JUNCTION RECOGNITION PROTEIN"/>
    <property type="match status" value="1"/>
</dbReference>
<feature type="compositionally biased region" description="Acidic residues" evidence="1">
    <location>
        <begin position="122"/>
        <end position="134"/>
    </location>
</feature>
<dbReference type="InterPro" id="IPR009072">
    <property type="entry name" value="Histone-fold"/>
</dbReference>
<dbReference type="InterPro" id="IPR018465">
    <property type="entry name" value="Scm3/HJURP"/>
</dbReference>
<sequence>MVAEAGPSTPSGFFPAPFRVSEYHRSSTPYRSSTPAAYSSPGPGYLPPRFRSSSVVSRSGEDETLRSQRFESVQRLKSTWELLAEKYGSVELEDDDEVDILSGRVVRDRGRLRSLDRREFGEISENEQEVDTETEVSVTGDGGSKQGDGDEEDENDQDELGEWGERSGLDMQTPAPEERPPEPRWTEEDEEDLQCFLREEAKRRTGTPGEGPSGRGRRGSGERGSEADWESEEDQSTRDIPFVISPRRHGTRVYNELEDLFPEDEDVSEVSAEESEDELLQVDEEATRKTPAPRSPSVAPPATNTSGYHSDDLESIADDEASPFVARLRERASAQRASSSPKRPTAAQNPQSNLHRTSPLDRPLRALSTGSFTMTATSRVAHMPATDQGMVIATSSSSARARGRRVEPPNASDSEASGQIPGPSSRRLIRPLPGPSHRPAPIDSSVANIRTALAAQHFTPPPSSTGHRSASISSDHIPLSIPGKSILRRPSAPSDASSSDVPRTIKRARFSLQPRSQGREYSSDPFNSSHAESGDDHDLPLFDSSPIRPFPSSSPARGYASASSSSPFSREISLRAADVGLDLGPGHTGRLPSHLVRALAPSVRSAMVPSPLARPSTLGSSITAKSPTPTRSVPAYALPTPPPSFGSTTSTTSNSTSFSSRRTASPHTAGVGAGLMLPPPVPIKRRASLPRLHTPLTPEPREIPITILPSTAPARSRSRSVSVVPAPHKSSASKQPPLRSATTTPRKRTRSEMDLRRLAEQIGDDAGYEWGMDEDAGEEVGRLWREGSVVRYVDG</sequence>
<protein>
    <submittedName>
        <fullName evidence="2">Uncharacterized protein</fullName>
    </submittedName>
</protein>
<organism evidence="2 3">
    <name type="scientific">Saitozyma podzolica</name>
    <dbReference type="NCBI Taxonomy" id="1890683"/>
    <lineage>
        <taxon>Eukaryota</taxon>
        <taxon>Fungi</taxon>
        <taxon>Dikarya</taxon>
        <taxon>Basidiomycota</taxon>
        <taxon>Agaricomycotina</taxon>
        <taxon>Tremellomycetes</taxon>
        <taxon>Tremellales</taxon>
        <taxon>Trimorphomycetaceae</taxon>
        <taxon>Saitozyma</taxon>
    </lineage>
</organism>
<accession>A0A427YVT9</accession>
<feature type="compositionally biased region" description="Acidic residues" evidence="1">
    <location>
        <begin position="256"/>
        <end position="284"/>
    </location>
</feature>
<evidence type="ECO:0000313" key="2">
    <source>
        <dbReference type="EMBL" id="RSH95192.1"/>
    </source>
</evidence>
<dbReference type="Proteomes" id="UP000279259">
    <property type="component" value="Unassembled WGS sequence"/>
</dbReference>